<protein>
    <submittedName>
        <fullName evidence="1">Uncharacterized protein</fullName>
    </submittedName>
</protein>
<dbReference type="Proteomes" id="UP000478052">
    <property type="component" value="Unassembled WGS sequence"/>
</dbReference>
<sequence length="59" mass="6667">MTSSGANCLPQDTMTILSVSSNIKKPNENENEYVDMLCAQKDDDDPITMIYFSIIYKTQ</sequence>
<keyword evidence="2" id="KW-1185">Reference proteome</keyword>
<dbReference type="AlphaFoldDB" id="A0A6G0VXV6"/>
<accession>A0A6G0VXV6</accession>
<gene>
    <name evidence="1" type="ORF">FWK35_00033511</name>
</gene>
<name>A0A6G0VXV6_APHCR</name>
<dbReference type="EMBL" id="VUJU01011498">
    <property type="protein sequence ID" value="KAF0710868.1"/>
    <property type="molecule type" value="Genomic_DNA"/>
</dbReference>
<evidence type="ECO:0000313" key="1">
    <source>
        <dbReference type="EMBL" id="KAF0710868.1"/>
    </source>
</evidence>
<organism evidence="1 2">
    <name type="scientific">Aphis craccivora</name>
    <name type="common">Cowpea aphid</name>
    <dbReference type="NCBI Taxonomy" id="307492"/>
    <lineage>
        <taxon>Eukaryota</taxon>
        <taxon>Metazoa</taxon>
        <taxon>Ecdysozoa</taxon>
        <taxon>Arthropoda</taxon>
        <taxon>Hexapoda</taxon>
        <taxon>Insecta</taxon>
        <taxon>Pterygota</taxon>
        <taxon>Neoptera</taxon>
        <taxon>Paraneoptera</taxon>
        <taxon>Hemiptera</taxon>
        <taxon>Sternorrhyncha</taxon>
        <taxon>Aphidomorpha</taxon>
        <taxon>Aphidoidea</taxon>
        <taxon>Aphididae</taxon>
        <taxon>Aphidini</taxon>
        <taxon>Aphis</taxon>
        <taxon>Aphis</taxon>
    </lineage>
</organism>
<comment type="caution">
    <text evidence="1">The sequence shown here is derived from an EMBL/GenBank/DDBJ whole genome shotgun (WGS) entry which is preliminary data.</text>
</comment>
<reference evidence="1 2" key="1">
    <citation type="submission" date="2019-08" db="EMBL/GenBank/DDBJ databases">
        <title>Whole genome of Aphis craccivora.</title>
        <authorList>
            <person name="Voronova N.V."/>
            <person name="Shulinski R.S."/>
            <person name="Bandarenka Y.V."/>
            <person name="Zhorov D.G."/>
            <person name="Warner D."/>
        </authorList>
    </citation>
    <scope>NUCLEOTIDE SEQUENCE [LARGE SCALE GENOMIC DNA]</scope>
    <source>
        <strain evidence="1">180601</strain>
        <tissue evidence="1">Whole Body</tissue>
    </source>
</reference>
<evidence type="ECO:0000313" key="2">
    <source>
        <dbReference type="Proteomes" id="UP000478052"/>
    </source>
</evidence>
<proteinExistence type="predicted"/>